<dbReference type="STRING" id="299467.A0A443SNS9"/>
<dbReference type="GO" id="GO:0006508">
    <property type="term" value="P:proteolysis"/>
    <property type="evidence" value="ECO:0007669"/>
    <property type="project" value="InterPro"/>
</dbReference>
<feature type="non-terminal residue" evidence="4">
    <location>
        <position position="1"/>
    </location>
</feature>
<comment type="cofactor">
    <cofactor evidence="1">
        <name>Zn(2+)</name>
        <dbReference type="ChEBI" id="CHEBI:29105"/>
    </cofactor>
</comment>
<dbReference type="OrthoDB" id="2214at2759"/>
<feature type="domain" description="Peptidase M28" evidence="3">
    <location>
        <begin position="123"/>
        <end position="217"/>
    </location>
</feature>
<reference evidence="4 5" key="1">
    <citation type="journal article" date="2018" name="Gigascience">
        <title>Genomes of trombidid mites reveal novel predicted allergens and laterally-transferred genes associated with secondary metabolism.</title>
        <authorList>
            <person name="Dong X."/>
            <person name="Chaisiri K."/>
            <person name="Xia D."/>
            <person name="Armstrong S.D."/>
            <person name="Fang Y."/>
            <person name="Donnelly M.J."/>
            <person name="Kadowaki T."/>
            <person name="McGarry J.W."/>
            <person name="Darby A.C."/>
            <person name="Makepeace B.L."/>
        </authorList>
    </citation>
    <scope>NUCLEOTIDE SEQUENCE [LARGE SCALE GENOMIC DNA]</scope>
    <source>
        <strain evidence="4">UoL-UT</strain>
    </source>
</reference>
<dbReference type="InterPro" id="IPR007484">
    <property type="entry name" value="Peptidase_M28"/>
</dbReference>
<dbReference type="PANTHER" id="PTHR12147">
    <property type="entry name" value="METALLOPEPTIDASE M28 FAMILY MEMBER"/>
    <property type="match status" value="1"/>
</dbReference>
<protein>
    <recommendedName>
        <fullName evidence="3">Peptidase M28 domain-containing protein</fullName>
    </recommendedName>
</protein>
<accession>A0A443SNS9</accession>
<dbReference type="InterPro" id="IPR045175">
    <property type="entry name" value="M28_fam"/>
</dbReference>
<evidence type="ECO:0000313" key="5">
    <source>
        <dbReference type="Proteomes" id="UP000288716"/>
    </source>
</evidence>
<dbReference type="Gene3D" id="3.40.630.10">
    <property type="entry name" value="Zn peptidases"/>
    <property type="match status" value="1"/>
</dbReference>
<dbReference type="EMBL" id="NCKV01001029">
    <property type="protein sequence ID" value="RWS29190.1"/>
    <property type="molecule type" value="Genomic_DNA"/>
</dbReference>
<dbReference type="SUPFAM" id="SSF53187">
    <property type="entry name" value="Zn-dependent exopeptidases"/>
    <property type="match status" value="1"/>
</dbReference>
<evidence type="ECO:0000256" key="1">
    <source>
        <dbReference type="ARBA" id="ARBA00001947"/>
    </source>
</evidence>
<sequence length="398" mass="45417">EISIAESGAQHDHQEDFMKNMRDNLFGKPKKFSSKVLKVSPSLGRSFLPSEGVNETHADINLINHTLSHVFQRQRHQSDIETKEEIRKAVLQLFQSFGLKTEVHKFVQHGWINGSYSEYYAKNLIAVLPSDKYGKKGDRIFVIGGHYDTVYRAPGVDDNGSGSTAVLEAARILSKYKGQLSATIYFILFDQEESGLDGSAALISEYLLPKILNKYNATFIGAYITDMVLVYEPAPNKQTLPSDFIEMCPEATEKVHNNSDKGDFVSVWAREADRHLFTTLEKTWDELSAAGGDDDYKIIVFKSPIADNYRDFEHEHRYSTFMRSDHASFWISEKWNKNYKTLPAVLLHDFGPWRGNARNCYHRPCDNMVQLTDQNLHFLAKITNAVVQSTLKFVRKTE</sequence>
<dbReference type="VEuPathDB" id="VectorBase:LDEU002851"/>
<dbReference type="Proteomes" id="UP000288716">
    <property type="component" value="Unassembled WGS sequence"/>
</dbReference>
<name>A0A443SNS9_9ACAR</name>
<proteinExistence type="inferred from homology"/>
<evidence type="ECO:0000313" key="4">
    <source>
        <dbReference type="EMBL" id="RWS29190.1"/>
    </source>
</evidence>
<comment type="similarity">
    <text evidence="2">Belongs to the peptidase M28 family. M28B subfamily.</text>
</comment>
<evidence type="ECO:0000259" key="3">
    <source>
        <dbReference type="Pfam" id="PF04389"/>
    </source>
</evidence>
<gene>
    <name evidence="4" type="ORF">B4U80_12742</name>
</gene>
<dbReference type="AlphaFoldDB" id="A0A443SNS9"/>
<dbReference type="GO" id="GO:0008235">
    <property type="term" value="F:metalloexopeptidase activity"/>
    <property type="evidence" value="ECO:0007669"/>
    <property type="project" value="InterPro"/>
</dbReference>
<evidence type="ECO:0000256" key="2">
    <source>
        <dbReference type="ARBA" id="ARBA00005634"/>
    </source>
</evidence>
<dbReference type="Pfam" id="PF04389">
    <property type="entry name" value="Peptidase_M28"/>
    <property type="match status" value="1"/>
</dbReference>
<comment type="caution">
    <text evidence="4">The sequence shown here is derived from an EMBL/GenBank/DDBJ whole genome shotgun (WGS) entry which is preliminary data.</text>
</comment>
<organism evidence="4 5">
    <name type="scientific">Leptotrombidium deliense</name>
    <dbReference type="NCBI Taxonomy" id="299467"/>
    <lineage>
        <taxon>Eukaryota</taxon>
        <taxon>Metazoa</taxon>
        <taxon>Ecdysozoa</taxon>
        <taxon>Arthropoda</taxon>
        <taxon>Chelicerata</taxon>
        <taxon>Arachnida</taxon>
        <taxon>Acari</taxon>
        <taxon>Acariformes</taxon>
        <taxon>Trombidiformes</taxon>
        <taxon>Prostigmata</taxon>
        <taxon>Anystina</taxon>
        <taxon>Parasitengona</taxon>
        <taxon>Trombiculoidea</taxon>
        <taxon>Trombiculidae</taxon>
        <taxon>Leptotrombidium</taxon>
    </lineage>
</organism>
<keyword evidence="5" id="KW-1185">Reference proteome</keyword>
<dbReference type="PANTHER" id="PTHR12147:SF26">
    <property type="entry name" value="PEPTIDASE M28 DOMAIN-CONTAINING PROTEIN"/>
    <property type="match status" value="1"/>
</dbReference>